<reference evidence="2" key="1">
    <citation type="submission" date="2015-12" db="EMBL/GenBank/DDBJ databases">
        <title>Gene expression during late stages of embryo sac development: a critical building block for successful pollen-pistil interactions.</title>
        <authorList>
            <person name="Liu Y."/>
            <person name="Joly V."/>
            <person name="Sabar M."/>
            <person name="Matton D.P."/>
        </authorList>
    </citation>
    <scope>NUCLEOTIDE SEQUENCE</scope>
</reference>
<sequence length="66" mass="8196">MISFLFHQKKKERQEQLDTRKSSPEYQTSLYQFQQRKHHLVKTERISWRTKTTQTINITWAQYLPQ</sequence>
<evidence type="ECO:0000256" key="1">
    <source>
        <dbReference type="SAM" id="MobiDB-lite"/>
    </source>
</evidence>
<dbReference type="AlphaFoldDB" id="A0A0V0GZV6"/>
<feature type="compositionally biased region" description="Basic and acidic residues" evidence="1">
    <location>
        <begin position="12"/>
        <end position="23"/>
    </location>
</feature>
<evidence type="ECO:0000313" key="2">
    <source>
        <dbReference type="EMBL" id="JAP13649.1"/>
    </source>
</evidence>
<feature type="region of interest" description="Disordered" evidence="1">
    <location>
        <begin position="1"/>
        <end position="23"/>
    </location>
</feature>
<proteinExistence type="predicted"/>
<accession>A0A0V0GZV6</accession>
<protein>
    <submittedName>
        <fullName evidence="2">Putative ovule protein</fullName>
    </submittedName>
</protein>
<organism evidence="2">
    <name type="scientific">Solanum chacoense</name>
    <name type="common">Chaco potato</name>
    <dbReference type="NCBI Taxonomy" id="4108"/>
    <lineage>
        <taxon>Eukaryota</taxon>
        <taxon>Viridiplantae</taxon>
        <taxon>Streptophyta</taxon>
        <taxon>Embryophyta</taxon>
        <taxon>Tracheophyta</taxon>
        <taxon>Spermatophyta</taxon>
        <taxon>Magnoliopsida</taxon>
        <taxon>eudicotyledons</taxon>
        <taxon>Gunneridae</taxon>
        <taxon>Pentapetalae</taxon>
        <taxon>asterids</taxon>
        <taxon>lamiids</taxon>
        <taxon>Solanales</taxon>
        <taxon>Solanaceae</taxon>
        <taxon>Solanoideae</taxon>
        <taxon>Solaneae</taxon>
        <taxon>Solanum</taxon>
    </lineage>
</organism>
<name>A0A0V0GZV6_SOLCH</name>
<dbReference type="EMBL" id="GEDG01027715">
    <property type="protein sequence ID" value="JAP13649.1"/>
    <property type="molecule type" value="Transcribed_RNA"/>
</dbReference>